<protein>
    <submittedName>
        <fullName evidence="2">Uncharacterized protein</fullName>
    </submittedName>
</protein>
<dbReference type="EMBL" id="JACNIG010000110">
    <property type="protein sequence ID" value="MBC8431085.1"/>
    <property type="molecule type" value="Genomic_DNA"/>
</dbReference>
<keyword evidence="1" id="KW-1133">Transmembrane helix</keyword>
<sequence>MSKHIDLNSLIIIFITFLLFFIALFVKGLTHDMLLEAGVLVVSIKLIMMAYKHRVYIDDLKEELQEIKGLIIQQPALLPAETGQSPRSPQQR</sequence>
<keyword evidence="1" id="KW-0812">Transmembrane</keyword>
<dbReference type="AlphaFoldDB" id="A0A8J6P1E4"/>
<name>A0A8J6P1E4_9BACT</name>
<feature type="transmembrane region" description="Helical" evidence="1">
    <location>
        <begin position="7"/>
        <end position="27"/>
    </location>
</feature>
<keyword evidence="1" id="KW-0472">Membrane</keyword>
<evidence type="ECO:0000256" key="1">
    <source>
        <dbReference type="SAM" id="Phobius"/>
    </source>
</evidence>
<organism evidence="2 3">
    <name type="scientific">Candidatus Desulfatibia vada</name>
    <dbReference type="NCBI Taxonomy" id="2841696"/>
    <lineage>
        <taxon>Bacteria</taxon>
        <taxon>Pseudomonadati</taxon>
        <taxon>Thermodesulfobacteriota</taxon>
        <taxon>Desulfobacteria</taxon>
        <taxon>Desulfobacterales</taxon>
        <taxon>Desulfobacterales incertae sedis</taxon>
        <taxon>Candidatus Desulfatibia</taxon>
    </lineage>
</organism>
<comment type="caution">
    <text evidence="2">The sequence shown here is derived from an EMBL/GenBank/DDBJ whole genome shotgun (WGS) entry which is preliminary data.</text>
</comment>
<accession>A0A8J6P1E4</accession>
<evidence type="ECO:0000313" key="3">
    <source>
        <dbReference type="Proteomes" id="UP000605201"/>
    </source>
</evidence>
<feature type="transmembrane region" description="Helical" evidence="1">
    <location>
        <begin position="33"/>
        <end position="51"/>
    </location>
</feature>
<gene>
    <name evidence="2" type="ORF">H8D96_04125</name>
</gene>
<reference evidence="2 3" key="1">
    <citation type="submission" date="2020-08" db="EMBL/GenBank/DDBJ databases">
        <title>Bridging the membrane lipid divide: bacteria of the FCB group superphylum have the potential to synthesize archaeal ether lipids.</title>
        <authorList>
            <person name="Villanueva L."/>
            <person name="Von Meijenfeldt F.A.B."/>
            <person name="Westbye A.B."/>
            <person name="Yadav S."/>
            <person name="Hopmans E.C."/>
            <person name="Dutilh B.E."/>
            <person name="Sinninghe Damste J.S."/>
        </authorList>
    </citation>
    <scope>NUCLEOTIDE SEQUENCE [LARGE SCALE GENOMIC DNA]</scope>
    <source>
        <strain evidence="2">NIOZ-UU17</strain>
    </source>
</reference>
<proteinExistence type="predicted"/>
<evidence type="ECO:0000313" key="2">
    <source>
        <dbReference type="EMBL" id="MBC8431085.1"/>
    </source>
</evidence>
<dbReference type="Proteomes" id="UP000605201">
    <property type="component" value="Unassembled WGS sequence"/>
</dbReference>